<keyword evidence="2" id="KW-0808">Transferase</keyword>
<keyword evidence="2" id="KW-0012">Acyltransferase</keyword>
<accession>A0A484HDX6</accession>
<dbReference type="PROSITE" id="PS50263">
    <property type="entry name" value="CN_HYDROLASE"/>
    <property type="match status" value="1"/>
</dbReference>
<name>A0A484HDX6_9BACT</name>
<evidence type="ECO:0000313" key="2">
    <source>
        <dbReference type="EMBL" id="VEN72901.1"/>
    </source>
</evidence>
<dbReference type="EMBL" id="CAACVI010000001">
    <property type="protein sequence ID" value="VEN72901.1"/>
    <property type="molecule type" value="Genomic_DNA"/>
</dbReference>
<dbReference type="AlphaFoldDB" id="A0A484HDX6"/>
<dbReference type="PANTHER" id="PTHR23088:SF27">
    <property type="entry name" value="DEAMINATED GLUTATHIONE AMIDASE"/>
    <property type="match status" value="1"/>
</dbReference>
<dbReference type="GO" id="GO:0016746">
    <property type="term" value="F:acyltransferase activity"/>
    <property type="evidence" value="ECO:0007669"/>
    <property type="project" value="UniProtKB-KW"/>
</dbReference>
<keyword evidence="2" id="KW-0449">Lipoprotein</keyword>
<dbReference type="Pfam" id="PF00795">
    <property type="entry name" value="CN_hydrolase"/>
    <property type="match status" value="1"/>
</dbReference>
<feature type="domain" description="CN hydrolase" evidence="1">
    <location>
        <begin position="4"/>
        <end position="244"/>
    </location>
</feature>
<reference evidence="2" key="1">
    <citation type="submission" date="2019-01" db="EMBL/GenBank/DDBJ databases">
        <authorList>
            <consortium name="Genoscope - CEA"/>
            <person name="William W."/>
        </authorList>
    </citation>
    <scope>NUCLEOTIDE SEQUENCE</scope>
    <source>
        <strain evidence="2">CR-1</strain>
    </source>
</reference>
<dbReference type="PANTHER" id="PTHR23088">
    <property type="entry name" value="NITRILASE-RELATED"/>
    <property type="match status" value="1"/>
</dbReference>
<dbReference type="Gene3D" id="3.60.110.10">
    <property type="entry name" value="Carbon-nitrogen hydrolase"/>
    <property type="match status" value="1"/>
</dbReference>
<organism evidence="2">
    <name type="scientific">uncultured Desulfobacteraceae bacterium</name>
    <dbReference type="NCBI Taxonomy" id="218296"/>
    <lineage>
        <taxon>Bacteria</taxon>
        <taxon>Pseudomonadati</taxon>
        <taxon>Thermodesulfobacteriota</taxon>
        <taxon>Desulfobacteria</taxon>
        <taxon>Desulfobacterales</taxon>
        <taxon>Desulfobacteraceae</taxon>
        <taxon>environmental samples</taxon>
    </lineage>
</organism>
<dbReference type="SUPFAM" id="SSF56317">
    <property type="entry name" value="Carbon-nitrogen hydrolase"/>
    <property type="match status" value="1"/>
</dbReference>
<protein>
    <submittedName>
        <fullName evidence="2">Nitrilase/cyanide hydratase and apolipoprotein N-acyltransferase</fullName>
    </submittedName>
</protein>
<gene>
    <name evidence="2" type="ORF">EPICR_10402</name>
</gene>
<sequence>MKDIRIALAPVASKKGAVLENIERMDPLVKGAGDSGAKIICFPELSVSGYSLGKDMAEAARPVPGDVSQRLADMARRRGVAILAGLAEKGSQGRIFASHLAACPDGSLGVYRKTHIAPPERGVFSPGRKVPVFETSGVAFGIQLCYDAHFPGLSTQMAEKGVDVIFMPHASPRGDEKEKRRSWMRHLPARAFDNAVFVAAVNASGEYKKGVRFPGIALVIGPSGRALETRAAEPKGLVVADLKAKDLRAVRNSPMAYFLPHRRKLS</sequence>
<dbReference type="InterPro" id="IPR036526">
    <property type="entry name" value="C-N_Hydrolase_sf"/>
</dbReference>
<evidence type="ECO:0000259" key="1">
    <source>
        <dbReference type="PROSITE" id="PS50263"/>
    </source>
</evidence>
<proteinExistence type="predicted"/>
<dbReference type="InterPro" id="IPR003010">
    <property type="entry name" value="C-N_Hydrolase"/>
</dbReference>